<name>A0A845LA65_HELGE</name>
<evidence type="ECO:0000313" key="3">
    <source>
        <dbReference type="Proteomes" id="UP000471031"/>
    </source>
</evidence>
<dbReference type="OrthoDB" id="396512at2"/>
<dbReference type="InterPro" id="IPR001173">
    <property type="entry name" value="Glyco_trans_2-like"/>
</dbReference>
<organism evidence="2 3">
    <name type="scientific">Heliomicrobium gestii</name>
    <name type="common">Heliobacterium gestii</name>
    <dbReference type="NCBI Taxonomy" id="2699"/>
    <lineage>
        <taxon>Bacteria</taxon>
        <taxon>Bacillati</taxon>
        <taxon>Bacillota</taxon>
        <taxon>Clostridia</taxon>
        <taxon>Eubacteriales</taxon>
        <taxon>Heliobacteriaceae</taxon>
        <taxon>Heliomicrobium</taxon>
    </lineage>
</organism>
<dbReference type="CDD" id="cd06433">
    <property type="entry name" value="GT_2_WfgS_like"/>
    <property type="match status" value="1"/>
</dbReference>
<dbReference type="PANTHER" id="PTHR22916">
    <property type="entry name" value="GLYCOSYLTRANSFERASE"/>
    <property type="match status" value="1"/>
</dbReference>
<comment type="caution">
    <text evidence="2">The sequence shown here is derived from an EMBL/GenBank/DDBJ whole genome shotgun (WGS) entry which is preliminary data.</text>
</comment>
<keyword evidence="2" id="KW-0808">Transferase</keyword>
<evidence type="ECO:0000259" key="1">
    <source>
        <dbReference type="Pfam" id="PF00535"/>
    </source>
</evidence>
<dbReference type="GO" id="GO:0016740">
    <property type="term" value="F:transferase activity"/>
    <property type="evidence" value="ECO:0007669"/>
    <property type="project" value="UniProtKB-KW"/>
</dbReference>
<gene>
    <name evidence="2" type="ORF">GTO89_08675</name>
</gene>
<dbReference type="SUPFAM" id="SSF53448">
    <property type="entry name" value="Nucleotide-diphospho-sugar transferases"/>
    <property type="match status" value="1"/>
</dbReference>
<dbReference type="PANTHER" id="PTHR22916:SF65">
    <property type="entry name" value="SLR1065 PROTEIN"/>
    <property type="match status" value="1"/>
</dbReference>
<dbReference type="AlphaFoldDB" id="A0A845LA65"/>
<protein>
    <submittedName>
        <fullName evidence="2">Glycosyltransferase</fullName>
    </submittedName>
</protein>
<sequence>MKLSIVTPSYNQGQFIERTIRSVIDQGIEGLEYLVMDGGSKDETISILKKYDGCLRWVSERDDGQADAVNKAIRQTSGEIIGWINSDDIYYPGAFQKVMDFFASHPEAMVLYGQADHIDIHDKIIEPYYTEEWDYQNLLDVCFICQPAVFFRRQIVDEIGLLNPHLQYCMDYEYWIRIGRRYPMHYLKANLAGSRLYADTKTLGSRVKVHREIISMVYHETRKVPSRWIFNLGHVVAEEKGLTRTNGEENFQFVLEVCKTAIRAHMQLQGRVPFNDLRAMLGWVKHAFTQRRKEMTS</sequence>
<evidence type="ECO:0000313" key="2">
    <source>
        <dbReference type="EMBL" id="MZP43108.1"/>
    </source>
</evidence>
<dbReference type="EMBL" id="WXEX01000006">
    <property type="protein sequence ID" value="MZP43108.1"/>
    <property type="molecule type" value="Genomic_DNA"/>
</dbReference>
<proteinExistence type="predicted"/>
<dbReference type="InterPro" id="IPR029044">
    <property type="entry name" value="Nucleotide-diphossugar_trans"/>
</dbReference>
<dbReference type="Proteomes" id="UP000471031">
    <property type="component" value="Unassembled WGS sequence"/>
</dbReference>
<accession>A0A845LA65</accession>
<reference evidence="2 3" key="1">
    <citation type="submission" date="2020-01" db="EMBL/GenBank/DDBJ databases">
        <title>Whole genome sequence of Heliobacterium gestii DSM 11169.</title>
        <authorList>
            <person name="Kyndt J.A."/>
            <person name="Meyer T.E."/>
        </authorList>
    </citation>
    <scope>NUCLEOTIDE SEQUENCE [LARGE SCALE GENOMIC DNA]</scope>
    <source>
        <strain evidence="2 3">DSM 11169</strain>
    </source>
</reference>
<keyword evidence="3" id="KW-1185">Reference proteome</keyword>
<dbReference type="Gene3D" id="3.90.550.10">
    <property type="entry name" value="Spore Coat Polysaccharide Biosynthesis Protein SpsA, Chain A"/>
    <property type="match status" value="1"/>
</dbReference>
<feature type="domain" description="Glycosyltransferase 2-like" evidence="1">
    <location>
        <begin position="4"/>
        <end position="159"/>
    </location>
</feature>
<dbReference type="Pfam" id="PF00535">
    <property type="entry name" value="Glycos_transf_2"/>
    <property type="match status" value="1"/>
</dbReference>